<dbReference type="Gene3D" id="3.40.50.720">
    <property type="entry name" value="NAD(P)-binding Rossmann-like Domain"/>
    <property type="match status" value="1"/>
</dbReference>
<proteinExistence type="inferred from homology"/>
<dbReference type="EMBL" id="JAUKUC010000003">
    <property type="protein sequence ID" value="MDO1514821.1"/>
    <property type="molecule type" value="Genomic_DNA"/>
</dbReference>
<sequence length="61" mass="7271">MEAFKHVIVEKPFVASTEQANELIALAKKNDLKLSVFHNRRYDSDFKTYKRFWKTIPLGNW</sequence>
<name>A0ABT8RV64_9FLAO</name>
<evidence type="ECO:0000256" key="1">
    <source>
        <dbReference type="ARBA" id="ARBA00010928"/>
    </source>
</evidence>
<gene>
    <name evidence="4" type="ORF">Q2T41_19435</name>
</gene>
<protein>
    <submittedName>
        <fullName evidence="4">Gfo/Idh/MocA family oxidoreductase</fullName>
    </submittedName>
</protein>
<evidence type="ECO:0000313" key="4">
    <source>
        <dbReference type="EMBL" id="MDO1514821.1"/>
    </source>
</evidence>
<keyword evidence="5" id="KW-1185">Reference proteome</keyword>
<organism evidence="4 5">
    <name type="scientific">Maribacter confluentis</name>
    <dbReference type="NCBI Taxonomy" id="1656093"/>
    <lineage>
        <taxon>Bacteria</taxon>
        <taxon>Pseudomonadati</taxon>
        <taxon>Bacteroidota</taxon>
        <taxon>Flavobacteriia</taxon>
        <taxon>Flavobacteriales</taxon>
        <taxon>Flavobacteriaceae</taxon>
        <taxon>Maribacter</taxon>
    </lineage>
</organism>
<dbReference type="InterPro" id="IPR000683">
    <property type="entry name" value="Gfo/Idh/MocA-like_OxRdtase_N"/>
</dbReference>
<evidence type="ECO:0000256" key="2">
    <source>
        <dbReference type="ARBA" id="ARBA00023002"/>
    </source>
</evidence>
<comment type="caution">
    <text evidence="4">The sequence shown here is derived from an EMBL/GenBank/DDBJ whole genome shotgun (WGS) entry which is preliminary data.</text>
</comment>
<comment type="similarity">
    <text evidence="1">Belongs to the Gfo/Idh/MocA family.</text>
</comment>
<dbReference type="SUPFAM" id="SSF51735">
    <property type="entry name" value="NAD(P)-binding Rossmann-fold domains"/>
    <property type="match status" value="1"/>
</dbReference>
<dbReference type="PANTHER" id="PTHR43708">
    <property type="entry name" value="CONSERVED EXPRESSED OXIDOREDUCTASE (EUROFUNG)"/>
    <property type="match status" value="1"/>
</dbReference>
<dbReference type="InterPro" id="IPR051317">
    <property type="entry name" value="Gfo/Idh/MocA_oxidoreduct"/>
</dbReference>
<reference evidence="4" key="2">
    <citation type="submission" date="2023-06" db="EMBL/GenBank/DDBJ databases">
        <authorList>
            <person name="Lucena T."/>
            <person name="Sun Q."/>
        </authorList>
    </citation>
    <scope>NUCLEOTIDE SEQUENCE</scope>
    <source>
        <strain evidence="4">CECT 8869</strain>
    </source>
</reference>
<dbReference type="Proteomes" id="UP001168579">
    <property type="component" value="Unassembled WGS sequence"/>
</dbReference>
<feature type="domain" description="Gfo/Idh/MocA-like oxidoreductase N-terminal" evidence="3">
    <location>
        <begin position="1"/>
        <end position="38"/>
    </location>
</feature>
<dbReference type="Gene3D" id="3.30.360.10">
    <property type="entry name" value="Dihydrodipicolinate Reductase, domain 2"/>
    <property type="match status" value="1"/>
</dbReference>
<dbReference type="InterPro" id="IPR036291">
    <property type="entry name" value="NAD(P)-bd_dom_sf"/>
</dbReference>
<accession>A0ABT8RV64</accession>
<dbReference type="PANTHER" id="PTHR43708:SF5">
    <property type="entry name" value="CONSERVED EXPRESSED OXIDOREDUCTASE (EUROFUNG)-RELATED"/>
    <property type="match status" value="1"/>
</dbReference>
<keyword evidence="2" id="KW-0560">Oxidoreductase</keyword>
<evidence type="ECO:0000259" key="3">
    <source>
        <dbReference type="Pfam" id="PF01408"/>
    </source>
</evidence>
<reference evidence="4" key="1">
    <citation type="journal article" date="2014" name="Int. J. Syst. Evol. Microbiol.">
        <title>Complete genome of a new Firmicutes species belonging to the dominant human colonic microbiota ('Ruminococcus bicirculans') reveals two chromosomes and a selective capacity to utilize plant glucans.</title>
        <authorList>
            <consortium name="NISC Comparative Sequencing Program"/>
            <person name="Wegmann U."/>
            <person name="Louis P."/>
            <person name="Goesmann A."/>
            <person name="Henrissat B."/>
            <person name="Duncan S.H."/>
            <person name="Flint H.J."/>
        </authorList>
    </citation>
    <scope>NUCLEOTIDE SEQUENCE</scope>
    <source>
        <strain evidence="4">CECT 8869</strain>
    </source>
</reference>
<dbReference type="Pfam" id="PF01408">
    <property type="entry name" value="GFO_IDH_MocA"/>
    <property type="match status" value="1"/>
</dbReference>
<evidence type="ECO:0000313" key="5">
    <source>
        <dbReference type="Proteomes" id="UP001168579"/>
    </source>
</evidence>